<feature type="transmembrane region" description="Helical" evidence="1">
    <location>
        <begin position="85"/>
        <end position="102"/>
    </location>
</feature>
<evidence type="ECO:0000313" key="3">
    <source>
        <dbReference type="Proteomes" id="UP000276103"/>
    </source>
</evidence>
<keyword evidence="1" id="KW-1133">Transmembrane helix</keyword>
<dbReference type="EMBL" id="RSCM01000022">
    <property type="protein sequence ID" value="RUS92981.1"/>
    <property type="molecule type" value="Genomic_DNA"/>
</dbReference>
<accession>A0A3S1BWS7</accession>
<reference evidence="2 3" key="1">
    <citation type="journal article" date="2019" name="Genome Biol. Evol.">
        <title>Day and night: Metabolic profiles and evolutionary relationships of six axenic non-marine cyanobacteria.</title>
        <authorList>
            <person name="Will S.E."/>
            <person name="Henke P."/>
            <person name="Boedeker C."/>
            <person name="Huang S."/>
            <person name="Brinkmann H."/>
            <person name="Rohde M."/>
            <person name="Jarek M."/>
            <person name="Friedl T."/>
            <person name="Seufert S."/>
            <person name="Schumacher M."/>
            <person name="Overmann J."/>
            <person name="Neumann-Schaal M."/>
            <person name="Petersen J."/>
        </authorList>
    </citation>
    <scope>NUCLEOTIDE SEQUENCE [LARGE SCALE GENOMIC DNA]</scope>
    <source>
        <strain evidence="2 3">SAG 1403-4b</strain>
    </source>
</reference>
<feature type="transmembrane region" description="Helical" evidence="1">
    <location>
        <begin position="108"/>
        <end position="128"/>
    </location>
</feature>
<dbReference type="OrthoDB" id="495919at2"/>
<feature type="transmembrane region" description="Helical" evidence="1">
    <location>
        <begin position="60"/>
        <end position="78"/>
    </location>
</feature>
<dbReference type="Proteomes" id="UP000276103">
    <property type="component" value="Unassembled WGS sequence"/>
</dbReference>
<sequence>MSIENVSPQMEKRFEVLDEMIEQGYIEPVKPLFDWLPTLCYFPNKTSNFDNAPPELKKQFNLMFSWYGFWLGIFAFVQTRLEKDYLIYISIIVVILSLIPPTPFDYGFGLGISFYFSQCFIFTRYYQYKTHGRCPSNRNTFSAICLSLIYYFGLIIVAGIIQGVLYPDTN</sequence>
<evidence type="ECO:0008006" key="4">
    <source>
        <dbReference type="Google" id="ProtNLM"/>
    </source>
</evidence>
<organism evidence="2 3">
    <name type="scientific">Trichormus variabilis SAG 1403-4b</name>
    <dbReference type="NCBI Taxonomy" id="447716"/>
    <lineage>
        <taxon>Bacteria</taxon>
        <taxon>Bacillati</taxon>
        <taxon>Cyanobacteriota</taxon>
        <taxon>Cyanophyceae</taxon>
        <taxon>Nostocales</taxon>
        <taxon>Nostocaceae</taxon>
        <taxon>Trichormus</taxon>
    </lineage>
</organism>
<dbReference type="AlphaFoldDB" id="A0A3S1BWS7"/>
<proteinExistence type="predicted"/>
<keyword evidence="1" id="KW-0472">Membrane</keyword>
<dbReference type="RefSeq" id="WP_127056519.1">
    <property type="nucleotide sequence ID" value="NZ_RSCM01000022.1"/>
</dbReference>
<evidence type="ECO:0000256" key="1">
    <source>
        <dbReference type="SAM" id="Phobius"/>
    </source>
</evidence>
<comment type="caution">
    <text evidence="2">The sequence shown here is derived from an EMBL/GenBank/DDBJ whole genome shotgun (WGS) entry which is preliminary data.</text>
</comment>
<name>A0A3S1BWS7_ANAVA</name>
<evidence type="ECO:0000313" key="2">
    <source>
        <dbReference type="EMBL" id="RUS92981.1"/>
    </source>
</evidence>
<keyword evidence="3" id="KW-1185">Reference proteome</keyword>
<keyword evidence="1" id="KW-0812">Transmembrane</keyword>
<protein>
    <recommendedName>
        <fullName evidence="4">DUF2628 domain-containing protein</fullName>
    </recommendedName>
</protein>
<gene>
    <name evidence="2" type="ORF">DSM107003_47280</name>
</gene>
<feature type="transmembrane region" description="Helical" evidence="1">
    <location>
        <begin position="140"/>
        <end position="165"/>
    </location>
</feature>